<protein>
    <recommendedName>
        <fullName evidence="10">RING-CH-type domain-containing protein</fullName>
    </recommendedName>
</protein>
<feature type="transmembrane region" description="Helical" evidence="9">
    <location>
        <begin position="124"/>
        <end position="146"/>
    </location>
</feature>
<evidence type="ECO:0000256" key="4">
    <source>
        <dbReference type="ARBA" id="ARBA00022771"/>
    </source>
</evidence>
<feature type="region of interest" description="Disordered" evidence="8">
    <location>
        <begin position="567"/>
        <end position="649"/>
    </location>
</feature>
<dbReference type="AlphaFoldDB" id="A0A1Y1V4M2"/>
<dbReference type="GO" id="GO:0008270">
    <property type="term" value="F:zinc ion binding"/>
    <property type="evidence" value="ECO:0007669"/>
    <property type="project" value="UniProtKB-KW"/>
</dbReference>
<evidence type="ECO:0000313" key="12">
    <source>
        <dbReference type="Proteomes" id="UP000193719"/>
    </source>
</evidence>
<keyword evidence="7 9" id="KW-0472">Membrane</keyword>
<feature type="transmembrane region" description="Helical" evidence="9">
    <location>
        <begin position="202"/>
        <end position="225"/>
    </location>
</feature>
<dbReference type="SUPFAM" id="SSF57850">
    <property type="entry name" value="RING/U-box"/>
    <property type="match status" value="1"/>
</dbReference>
<evidence type="ECO:0000259" key="10">
    <source>
        <dbReference type="PROSITE" id="PS51292"/>
    </source>
</evidence>
<sequence length="777" mass="90320">MNNDTEKNIKTKPKMELINRQCWICLQSEFKEEINPISGKHDLVDPNEKWLTPCCCKGSTQYVHEECLLNWIKMKREMDEKNKLHCPSCQTPYTILIPKKTLLQKICISTVKTTNSLLRYSPIIIKYICILFCIWEFSYIYGKLILNSIFEKELSNNKIDNEIKDLMYRCFSASLLIMLFIPWEFSFLISAAIMHFTDNKEIMITMILLYTISCDFFPSAIRLILNYIYTLKLNLGLKNDEKIREQRRLLKLSKSVTFPNARVHINENFISPSSFTLKINIMEDTQNLNQANPQILYVEYEKAIILLAVLKSKIFHFLLNETNRGNNLFRQQAVNNNLNNNNNQNNNNNNNNIRNNIANNMGNENNNNNINININKLNKHLSISTINANEINNINNMRNNLRSDVNNLNDSSSHNKHHKKCQSMPPFLNKDFLKNKAYSCDALNNRDCSSLATDKILSINNVFDSNNYNSLQNIINSPKSNKKYNEMIDSNIDIKLRSSLKNIILSNKENNFMKILNKQKSLYTKLTNNNNEQNTITNKQKKIEKSNDKETIKLVDDGMELKIKQASLSNDSLNKPSSSDTSNYISKKLPALSPKNNKSNNLQEINNSQNTETQRINKNDKNDINNENHNAINNNDDNNNNNNLNNTQNINNRRTKEAYLTININNVNTHIKNLIIKTLSLPIIALVVGRLIHWVFLIIQLFLKYINLNQNMEYNEIINDFKVNHLIYTAIGIFVTSSFNDLCHLYYHYSKNIEKEKLVVLNHKDTIKNINNYTTIN</sequence>
<evidence type="ECO:0000256" key="2">
    <source>
        <dbReference type="ARBA" id="ARBA00022692"/>
    </source>
</evidence>
<keyword evidence="5" id="KW-0862">Zinc</keyword>
<evidence type="ECO:0000256" key="3">
    <source>
        <dbReference type="ARBA" id="ARBA00022723"/>
    </source>
</evidence>
<feature type="compositionally biased region" description="Low complexity" evidence="8">
    <location>
        <begin position="627"/>
        <end position="649"/>
    </location>
</feature>
<feature type="compositionally biased region" description="Basic and acidic residues" evidence="8">
    <location>
        <begin position="615"/>
        <end position="626"/>
    </location>
</feature>
<feature type="transmembrane region" description="Helical" evidence="9">
    <location>
        <begin position="681"/>
        <end position="706"/>
    </location>
</feature>
<evidence type="ECO:0000256" key="5">
    <source>
        <dbReference type="ARBA" id="ARBA00022833"/>
    </source>
</evidence>
<dbReference type="Gene3D" id="3.30.40.10">
    <property type="entry name" value="Zinc/RING finger domain, C3HC4 (zinc finger)"/>
    <property type="match status" value="1"/>
</dbReference>
<proteinExistence type="predicted"/>
<accession>A0A1Y1V4M2</accession>
<dbReference type="STRING" id="1754191.A0A1Y1V4M2"/>
<dbReference type="EMBL" id="MCFH01000031">
    <property type="protein sequence ID" value="ORX47277.1"/>
    <property type="molecule type" value="Genomic_DNA"/>
</dbReference>
<evidence type="ECO:0000313" key="11">
    <source>
        <dbReference type="EMBL" id="ORX47277.1"/>
    </source>
</evidence>
<evidence type="ECO:0000256" key="9">
    <source>
        <dbReference type="SAM" id="Phobius"/>
    </source>
</evidence>
<name>A0A1Y1V4M2_9FUNG</name>
<keyword evidence="6 9" id="KW-1133">Transmembrane helix</keyword>
<reference evidence="11 12" key="1">
    <citation type="submission" date="2016-08" db="EMBL/GenBank/DDBJ databases">
        <title>Genomes of anaerobic fungi encode conserved fungal cellulosomes for biomass hydrolysis.</title>
        <authorList>
            <consortium name="DOE Joint Genome Institute"/>
            <person name="Haitjema C.H."/>
            <person name="Gilmore S.P."/>
            <person name="Henske J.K."/>
            <person name="Solomon K.V."/>
            <person name="De Groot R."/>
            <person name="Kuo A."/>
            <person name="Mondo S.J."/>
            <person name="Salamov A.A."/>
            <person name="Labutti K."/>
            <person name="Zhao Z."/>
            <person name="Chiniquy J."/>
            <person name="Barry K."/>
            <person name="Brewer H.M."/>
            <person name="Purvine S.O."/>
            <person name="Wright A.T."/>
            <person name="Boxma B."/>
            <person name="Van Alen T."/>
            <person name="Hackstein J.H."/>
            <person name="Baker S.E."/>
            <person name="Grigoriev I.V."/>
            <person name="O'Malley M.A."/>
        </authorList>
    </citation>
    <scope>NUCLEOTIDE SEQUENCE [LARGE SCALE GENOMIC DNA]</scope>
    <source>
        <strain evidence="12">finn</strain>
    </source>
</reference>
<feature type="domain" description="RING-CH-type" evidence="10">
    <location>
        <begin position="14"/>
        <end position="96"/>
    </location>
</feature>
<dbReference type="Pfam" id="PF12906">
    <property type="entry name" value="RINGv"/>
    <property type="match status" value="1"/>
</dbReference>
<dbReference type="GO" id="GO:0016020">
    <property type="term" value="C:membrane"/>
    <property type="evidence" value="ECO:0007669"/>
    <property type="project" value="UniProtKB-SubCell"/>
</dbReference>
<dbReference type="InterPro" id="IPR013083">
    <property type="entry name" value="Znf_RING/FYVE/PHD"/>
</dbReference>
<reference evidence="11 12" key="2">
    <citation type="submission" date="2016-08" db="EMBL/GenBank/DDBJ databases">
        <title>Pervasive Adenine N6-methylation of Active Genes in Fungi.</title>
        <authorList>
            <consortium name="DOE Joint Genome Institute"/>
            <person name="Mondo S.J."/>
            <person name="Dannebaum R.O."/>
            <person name="Kuo R.C."/>
            <person name="Labutti K."/>
            <person name="Haridas S."/>
            <person name="Kuo A."/>
            <person name="Salamov A."/>
            <person name="Ahrendt S.R."/>
            <person name="Lipzen A."/>
            <person name="Sullivan W."/>
            <person name="Andreopoulos W.B."/>
            <person name="Clum A."/>
            <person name="Lindquist E."/>
            <person name="Daum C."/>
            <person name="Ramamoorthy G.K."/>
            <person name="Gryganskyi A."/>
            <person name="Culley D."/>
            <person name="Magnuson J.K."/>
            <person name="James T.Y."/>
            <person name="O'Malley M.A."/>
            <person name="Stajich J.E."/>
            <person name="Spatafora J.W."/>
            <person name="Visel A."/>
            <person name="Grigoriev I.V."/>
        </authorList>
    </citation>
    <scope>NUCLEOTIDE SEQUENCE [LARGE SCALE GENOMIC DNA]</scope>
    <source>
        <strain evidence="12">finn</strain>
    </source>
</reference>
<evidence type="ECO:0000256" key="1">
    <source>
        <dbReference type="ARBA" id="ARBA00004141"/>
    </source>
</evidence>
<evidence type="ECO:0000256" key="7">
    <source>
        <dbReference type="ARBA" id="ARBA00023136"/>
    </source>
</evidence>
<keyword evidence="3" id="KW-0479">Metal-binding</keyword>
<dbReference type="PANTHER" id="PTHR46283">
    <property type="entry name" value="E3 UBIQUITIN-PROTEIN LIGASE MARCH5"/>
    <property type="match status" value="1"/>
</dbReference>
<dbReference type="InterPro" id="IPR011016">
    <property type="entry name" value="Znf_RING-CH"/>
</dbReference>
<dbReference type="OrthoDB" id="264354at2759"/>
<keyword evidence="12" id="KW-1185">Reference proteome</keyword>
<evidence type="ECO:0000256" key="6">
    <source>
        <dbReference type="ARBA" id="ARBA00022989"/>
    </source>
</evidence>
<feature type="region of interest" description="Disordered" evidence="8">
    <location>
        <begin position="337"/>
        <end position="360"/>
    </location>
</feature>
<feature type="compositionally biased region" description="Polar residues" evidence="8">
    <location>
        <begin position="567"/>
        <end position="585"/>
    </location>
</feature>
<comment type="subcellular location">
    <subcellularLocation>
        <location evidence="1">Membrane</location>
        <topology evidence="1">Multi-pass membrane protein</topology>
    </subcellularLocation>
</comment>
<evidence type="ECO:0000256" key="8">
    <source>
        <dbReference type="SAM" id="MobiDB-lite"/>
    </source>
</evidence>
<comment type="caution">
    <text evidence="11">The sequence shown here is derived from an EMBL/GenBank/DDBJ whole genome shotgun (WGS) entry which is preliminary data.</text>
</comment>
<keyword evidence="4" id="KW-0863">Zinc-finger</keyword>
<keyword evidence="2 9" id="KW-0812">Transmembrane</keyword>
<feature type="transmembrane region" description="Helical" evidence="9">
    <location>
        <begin position="166"/>
        <end position="196"/>
    </location>
</feature>
<dbReference type="Proteomes" id="UP000193719">
    <property type="component" value="Unassembled WGS sequence"/>
</dbReference>
<gene>
    <name evidence="11" type="ORF">BCR36DRAFT_330575</name>
</gene>
<dbReference type="PROSITE" id="PS51292">
    <property type="entry name" value="ZF_RING_CH"/>
    <property type="match status" value="1"/>
</dbReference>
<organism evidence="11 12">
    <name type="scientific">Piromyces finnis</name>
    <dbReference type="NCBI Taxonomy" id="1754191"/>
    <lineage>
        <taxon>Eukaryota</taxon>
        <taxon>Fungi</taxon>
        <taxon>Fungi incertae sedis</taxon>
        <taxon>Chytridiomycota</taxon>
        <taxon>Chytridiomycota incertae sedis</taxon>
        <taxon>Neocallimastigomycetes</taxon>
        <taxon>Neocallimastigales</taxon>
        <taxon>Neocallimastigaceae</taxon>
        <taxon>Piromyces</taxon>
    </lineage>
</organism>
<dbReference type="SMART" id="SM00744">
    <property type="entry name" value="RINGv"/>
    <property type="match status" value="1"/>
</dbReference>
<feature type="compositionally biased region" description="Polar residues" evidence="8">
    <location>
        <begin position="594"/>
        <end position="614"/>
    </location>
</feature>